<dbReference type="EMBL" id="BK015586">
    <property type="protein sequence ID" value="DAE14563.1"/>
    <property type="molecule type" value="Genomic_DNA"/>
</dbReference>
<proteinExistence type="predicted"/>
<feature type="compositionally biased region" description="Basic residues" evidence="1">
    <location>
        <begin position="117"/>
        <end position="126"/>
    </location>
</feature>
<feature type="region of interest" description="Disordered" evidence="1">
    <location>
        <begin position="102"/>
        <end position="126"/>
    </location>
</feature>
<evidence type="ECO:0000313" key="2">
    <source>
        <dbReference type="EMBL" id="DAE14563.1"/>
    </source>
</evidence>
<reference evidence="2" key="1">
    <citation type="journal article" date="2021" name="Proc. Natl. Acad. Sci. U.S.A.">
        <title>A Catalog of Tens of Thousands of Viruses from Human Metagenomes Reveals Hidden Associations with Chronic Diseases.</title>
        <authorList>
            <person name="Tisza M.J."/>
            <person name="Buck C.B."/>
        </authorList>
    </citation>
    <scope>NUCLEOTIDE SEQUENCE</scope>
    <source>
        <strain evidence="2">CtShp28</strain>
    </source>
</reference>
<sequence>MQTVKWKNQDITIYCSGDTIRLFVNEFHTDLFQEFERFYANSSRGKIEFTNISKLFYIFAKTANSEVFKSYNEFLSSILKLSELNDEKIVYAIMAEVNETMNIGQKDNEEKDDDSKKKKTSTVKKK</sequence>
<accession>A0A8S5Q702</accession>
<feature type="compositionally biased region" description="Basic and acidic residues" evidence="1">
    <location>
        <begin position="106"/>
        <end position="116"/>
    </location>
</feature>
<protein>
    <submittedName>
        <fullName evidence="2">Uncharacterized protein</fullName>
    </submittedName>
</protein>
<organism evidence="2">
    <name type="scientific">Siphoviridae sp. ctShp28</name>
    <dbReference type="NCBI Taxonomy" id="2825512"/>
    <lineage>
        <taxon>Viruses</taxon>
        <taxon>Duplodnaviria</taxon>
        <taxon>Heunggongvirae</taxon>
        <taxon>Uroviricota</taxon>
        <taxon>Caudoviricetes</taxon>
    </lineage>
</organism>
<name>A0A8S5Q702_9CAUD</name>
<evidence type="ECO:0000256" key="1">
    <source>
        <dbReference type="SAM" id="MobiDB-lite"/>
    </source>
</evidence>